<dbReference type="GO" id="GO:0043571">
    <property type="term" value="P:maintenance of CRISPR repeat elements"/>
    <property type="evidence" value="ECO:0007669"/>
    <property type="project" value="InterPro"/>
</dbReference>
<gene>
    <name evidence="1" type="primary">cas5</name>
    <name evidence="1" type="ORF">DEAC_c31700</name>
</gene>
<name>A0A0J1FNC1_9FIRM</name>
<dbReference type="RefSeq" id="WP_047810988.1">
    <property type="nucleotide sequence ID" value="NZ_LDZY01000011.1"/>
</dbReference>
<evidence type="ECO:0000313" key="1">
    <source>
        <dbReference type="EMBL" id="KLU64842.1"/>
    </source>
</evidence>
<evidence type="ECO:0000313" key="2">
    <source>
        <dbReference type="Proteomes" id="UP000036356"/>
    </source>
</evidence>
<dbReference type="EMBL" id="LDZY01000011">
    <property type="protein sequence ID" value="KLU64842.1"/>
    <property type="molecule type" value="Genomic_DNA"/>
</dbReference>
<dbReference type="Proteomes" id="UP000036356">
    <property type="component" value="Unassembled WGS sequence"/>
</dbReference>
<dbReference type="PATRIC" id="fig|476652.3.peg.3338"/>
<organism evidence="1 2">
    <name type="scientific">Desulfosporosinus acididurans</name>
    <dbReference type="NCBI Taxonomy" id="476652"/>
    <lineage>
        <taxon>Bacteria</taxon>
        <taxon>Bacillati</taxon>
        <taxon>Bacillota</taxon>
        <taxon>Clostridia</taxon>
        <taxon>Eubacteriales</taxon>
        <taxon>Desulfitobacteriaceae</taxon>
        <taxon>Desulfosporosinus</taxon>
    </lineage>
</organism>
<dbReference type="Gene3D" id="3.30.70.2660">
    <property type="match status" value="1"/>
</dbReference>
<dbReference type="STRING" id="476652.DEAC_c31700"/>
<dbReference type="InterPro" id="IPR021124">
    <property type="entry name" value="CRISPR-assoc_prot_Cas5"/>
</dbReference>
<keyword evidence="2" id="KW-1185">Reference proteome</keyword>
<comment type="caution">
    <text evidence="1">The sequence shown here is derived from an EMBL/GenBank/DDBJ whole genome shotgun (WGS) entry which is preliminary data.</text>
</comment>
<accession>A0A0J1FNC1</accession>
<reference evidence="1 2" key="1">
    <citation type="submission" date="2015-06" db="EMBL/GenBank/DDBJ databases">
        <title>Draft genome of the moderately acidophilic sulfate reducer Candidatus Desulfosporosinus acididurans strain M1.</title>
        <authorList>
            <person name="Poehlein A."/>
            <person name="Petzsch P."/>
            <person name="Johnson B.D."/>
            <person name="Schloemann M."/>
            <person name="Daniel R."/>
            <person name="Muehling M."/>
        </authorList>
    </citation>
    <scope>NUCLEOTIDE SEQUENCE [LARGE SCALE GENOMIC DNA]</scope>
    <source>
        <strain evidence="1 2">M1</strain>
    </source>
</reference>
<dbReference type="Pfam" id="PF09704">
    <property type="entry name" value="Cas_Cas5d"/>
    <property type="match status" value="1"/>
</dbReference>
<dbReference type="AlphaFoldDB" id="A0A0J1FNC1"/>
<proteinExistence type="predicted"/>
<protein>
    <submittedName>
        <fullName evidence="1">CRISPR-associated protein Cas5</fullName>
    </submittedName>
</protein>
<sequence>MVRLSYPIAMEIAGNNAMWTRPDCGDCPVSYPAPTYSAAKAIFESVLWGPDVEIIPAKVELCAPIQYHSYCTNYGGPLRNPKSIKDGNNYQLYATVLIDVCYRLYAEVIPNKEKSRLPERAVQWDKKTTSPGHAYQSIFERRLKRGQCYSIPSLGWREFTPSYFGEFRDTTQVMSDALPVIIPSMLRQVFSKGYASPVSYVYDNNLVIQNGVLEYPKGSENYAQ</sequence>